<feature type="compositionally biased region" description="Basic and acidic residues" evidence="1">
    <location>
        <begin position="436"/>
        <end position="448"/>
    </location>
</feature>
<evidence type="ECO:0000259" key="3">
    <source>
        <dbReference type="SMART" id="SM00791"/>
    </source>
</evidence>
<dbReference type="SUPFAM" id="SSF50382">
    <property type="entry name" value="Agglutinin"/>
    <property type="match status" value="2"/>
</dbReference>
<feature type="signal peptide" evidence="2">
    <location>
        <begin position="1"/>
        <end position="25"/>
    </location>
</feature>
<dbReference type="PANTHER" id="PTHR39244:SF5">
    <property type="entry name" value="NATTERIN-3-LIKE"/>
    <property type="match status" value="1"/>
</dbReference>
<organism evidence="4 5">
    <name type="scientific">Turnera subulata</name>
    <dbReference type="NCBI Taxonomy" id="218843"/>
    <lineage>
        <taxon>Eukaryota</taxon>
        <taxon>Viridiplantae</taxon>
        <taxon>Streptophyta</taxon>
        <taxon>Embryophyta</taxon>
        <taxon>Tracheophyta</taxon>
        <taxon>Spermatophyta</taxon>
        <taxon>Magnoliopsida</taxon>
        <taxon>eudicotyledons</taxon>
        <taxon>Gunneridae</taxon>
        <taxon>Pentapetalae</taxon>
        <taxon>rosids</taxon>
        <taxon>fabids</taxon>
        <taxon>Malpighiales</taxon>
        <taxon>Passifloraceae</taxon>
        <taxon>Turnera</taxon>
    </lineage>
</organism>
<dbReference type="SUPFAM" id="SSF56973">
    <property type="entry name" value="Aerolisin/ETX pore-forming domain"/>
    <property type="match status" value="1"/>
</dbReference>
<accession>A0A9Q0G4W3</accession>
<gene>
    <name evidence="4" type="ORF">Tsubulata_008108</name>
</gene>
<dbReference type="SMART" id="SM00791">
    <property type="entry name" value="Agglutinin"/>
    <property type="match status" value="2"/>
</dbReference>
<evidence type="ECO:0000313" key="4">
    <source>
        <dbReference type="EMBL" id="KAJ4843191.1"/>
    </source>
</evidence>
<dbReference type="Proteomes" id="UP001141552">
    <property type="component" value="Unassembled WGS sequence"/>
</dbReference>
<reference evidence="4" key="1">
    <citation type="submission" date="2022-02" db="EMBL/GenBank/DDBJ databases">
        <authorList>
            <person name="Henning P.M."/>
            <person name="McCubbin A.G."/>
            <person name="Shore J.S."/>
        </authorList>
    </citation>
    <scope>NUCLEOTIDE SEQUENCE</scope>
    <source>
        <strain evidence="4">F60SS</strain>
        <tissue evidence="4">Leaves</tissue>
    </source>
</reference>
<evidence type="ECO:0000256" key="2">
    <source>
        <dbReference type="SAM" id="SignalP"/>
    </source>
</evidence>
<dbReference type="EMBL" id="JAKUCV010002299">
    <property type="protein sequence ID" value="KAJ4843191.1"/>
    <property type="molecule type" value="Genomic_DNA"/>
</dbReference>
<feature type="domain" description="Agglutinin" evidence="3">
    <location>
        <begin position="206"/>
        <end position="341"/>
    </location>
</feature>
<dbReference type="Pfam" id="PF07468">
    <property type="entry name" value="Agglutinin"/>
    <property type="match status" value="2"/>
</dbReference>
<feature type="domain" description="Agglutinin" evidence="3">
    <location>
        <begin position="46"/>
        <end position="201"/>
    </location>
</feature>
<keyword evidence="2" id="KW-0732">Signal</keyword>
<feature type="chain" id="PRO_5040458918" description="Agglutinin domain-containing protein" evidence="2">
    <location>
        <begin position="26"/>
        <end position="568"/>
    </location>
</feature>
<dbReference type="Gene3D" id="2.170.15.10">
    <property type="entry name" value="Proaerolysin, chain A, domain 3"/>
    <property type="match status" value="1"/>
</dbReference>
<reference evidence="4" key="2">
    <citation type="journal article" date="2023" name="Plants (Basel)">
        <title>Annotation of the Turnera subulata (Passifloraceae) Draft Genome Reveals the S-Locus Evolved after the Divergence of Turneroideae from Passifloroideae in a Stepwise Manner.</title>
        <authorList>
            <person name="Henning P.M."/>
            <person name="Roalson E.H."/>
            <person name="Mir W."/>
            <person name="McCubbin A.G."/>
            <person name="Shore J.S."/>
        </authorList>
    </citation>
    <scope>NUCLEOTIDE SEQUENCE</scope>
    <source>
        <strain evidence="4">F60SS</strain>
    </source>
</reference>
<evidence type="ECO:0000256" key="1">
    <source>
        <dbReference type="SAM" id="MobiDB-lite"/>
    </source>
</evidence>
<protein>
    <recommendedName>
        <fullName evidence="3">Agglutinin domain-containing protein</fullName>
    </recommendedName>
</protein>
<dbReference type="InterPro" id="IPR008998">
    <property type="entry name" value="Agglutinin"/>
</dbReference>
<proteinExistence type="predicted"/>
<dbReference type="CDD" id="cd20216">
    <property type="entry name" value="PFM_HFR-2-like"/>
    <property type="match status" value="1"/>
</dbReference>
<dbReference type="OrthoDB" id="850101at2759"/>
<keyword evidence="5" id="KW-1185">Reference proteome</keyword>
<comment type="caution">
    <text evidence="4">The sequence shown here is derived from an EMBL/GenBank/DDBJ whole genome shotgun (WGS) entry which is preliminary data.</text>
</comment>
<dbReference type="InterPro" id="IPR036242">
    <property type="entry name" value="Agglutinin_dom_sf"/>
</dbReference>
<sequence length="568" mass="64427">MAGLFGTLSSVLNVLSGGLLDLAIAGYKRPSTQVSKFFSDEKEGGEKLPVLKYFSIKPLDNKHYLCSKPHDDAQGNGLVLQFCGEEIVSPYTKFEAEMSEQHPGLVHIRCCYNNKYWVRQSPEQYQILAAASEPEENTSKPLCTLFKFEAVDCDGSSGVRFTHVQLGLNVRWRRADQSPFEHCLYADSEGIDHFSVYKIFEWGTIFVMPRYVAFLGDNGRYLSSCLIDGRNHLKFESAEKDDPTVWHETSYTPDGCLRLKSVYFDKFWRRRRSKILVDSEDSAGKDAHTIFRSINVDSSILLISSSNFGLSRRGKDNYLRNSTPPITNTEAFKEAVIKVKELVVSRQIFNVNFCLKDARIYHKKLLLLLRREFVNETNEAYIEELNLPREDVFHQSSAWNSVVTWKSLDVKASIQTGIPHIKETVKTLKSSGPETTRGEIHTSQNKDDDQPEIEILGDFSGEYKWGDTISPPPIVSETVYRVTVPGMSRVLVEVHAREASYDIPFSYNQCDTFTGGAQITYHMEDGLYTGSDRYDVQFQVSKHPVVQPDEIEVASDSHSNNIGLNMSF</sequence>
<dbReference type="InterPro" id="IPR053237">
    <property type="entry name" value="Natterin_C"/>
</dbReference>
<feature type="region of interest" description="Disordered" evidence="1">
    <location>
        <begin position="427"/>
        <end position="451"/>
    </location>
</feature>
<evidence type="ECO:0000313" key="5">
    <source>
        <dbReference type="Proteomes" id="UP001141552"/>
    </source>
</evidence>
<dbReference type="PANTHER" id="PTHR39244">
    <property type="entry name" value="NATTERIN-4"/>
    <property type="match status" value="1"/>
</dbReference>
<dbReference type="AlphaFoldDB" id="A0A9Q0G4W3"/>
<dbReference type="Gene3D" id="2.80.10.50">
    <property type="match status" value="2"/>
</dbReference>
<name>A0A9Q0G4W3_9ROSI</name>